<keyword evidence="2" id="KW-1185">Reference proteome</keyword>
<dbReference type="InterPro" id="IPR029058">
    <property type="entry name" value="AB_hydrolase_fold"/>
</dbReference>
<reference evidence="1 2" key="1">
    <citation type="journal article" date="2012" name="BMC Genomics">
        <title>Comparative genomics of the white-rot fungi, Phanerochaete carnosa and P. chrysosporium, to elucidate the genetic basis of the distinct wood types they colonize.</title>
        <authorList>
            <person name="Suzuki H."/>
            <person name="MacDonald J."/>
            <person name="Syed K."/>
            <person name="Salamov A."/>
            <person name="Hori C."/>
            <person name="Aerts A."/>
            <person name="Henrissat B."/>
            <person name="Wiebenga A."/>
            <person name="vanKuyk P.A."/>
            <person name="Barry K."/>
            <person name="Lindquist E."/>
            <person name="LaButti K."/>
            <person name="Lapidus A."/>
            <person name="Lucas S."/>
            <person name="Coutinho P."/>
            <person name="Gong Y."/>
            <person name="Samejima M."/>
            <person name="Mahadevan R."/>
            <person name="Abou-Zaid M."/>
            <person name="de Vries R.P."/>
            <person name="Igarashi K."/>
            <person name="Yadav J.S."/>
            <person name="Grigoriev I.V."/>
            <person name="Master E.R."/>
        </authorList>
    </citation>
    <scope>NUCLEOTIDE SEQUENCE [LARGE SCALE GENOMIC DNA]</scope>
    <source>
        <strain evidence="1 2">HHB-10118-sp</strain>
    </source>
</reference>
<organism evidence="1 2">
    <name type="scientific">Phanerochaete carnosa (strain HHB-10118-sp)</name>
    <name type="common">White-rot fungus</name>
    <name type="synonym">Peniophora carnosa</name>
    <dbReference type="NCBI Taxonomy" id="650164"/>
    <lineage>
        <taxon>Eukaryota</taxon>
        <taxon>Fungi</taxon>
        <taxon>Dikarya</taxon>
        <taxon>Basidiomycota</taxon>
        <taxon>Agaricomycotina</taxon>
        <taxon>Agaricomycetes</taxon>
        <taxon>Polyporales</taxon>
        <taxon>Phanerochaetaceae</taxon>
        <taxon>Phanerochaete</taxon>
    </lineage>
</organism>
<evidence type="ECO:0000313" key="2">
    <source>
        <dbReference type="Proteomes" id="UP000008370"/>
    </source>
</evidence>
<dbReference type="Proteomes" id="UP000008370">
    <property type="component" value="Unassembled WGS sequence"/>
</dbReference>
<dbReference type="Gene3D" id="3.40.50.1820">
    <property type="entry name" value="alpha/beta hydrolase"/>
    <property type="match status" value="1"/>
</dbReference>
<dbReference type="SUPFAM" id="SSF53474">
    <property type="entry name" value="alpha/beta-Hydrolases"/>
    <property type="match status" value="1"/>
</dbReference>
<protein>
    <submittedName>
        <fullName evidence="1">Uncharacterized protein</fullName>
    </submittedName>
</protein>
<evidence type="ECO:0000313" key="1">
    <source>
        <dbReference type="EMBL" id="EKM52061.1"/>
    </source>
</evidence>
<dbReference type="GeneID" id="18908099"/>
<proteinExistence type="predicted"/>
<dbReference type="AlphaFoldDB" id="K5UQF5"/>
<gene>
    <name evidence="1" type="ORF">PHACADRAFT_128196</name>
</gene>
<dbReference type="HOGENOM" id="CLU_045014_0_0_1"/>
<dbReference type="RefSeq" id="XP_007399843.1">
    <property type="nucleotide sequence ID" value="XM_007399781.1"/>
</dbReference>
<dbReference type="InParanoid" id="K5UQF5"/>
<name>K5UQF5_PHACS</name>
<dbReference type="OrthoDB" id="5311491at2759"/>
<dbReference type="KEGG" id="pco:PHACADRAFT_128196"/>
<dbReference type="EMBL" id="JH930476">
    <property type="protein sequence ID" value="EKM52061.1"/>
    <property type="molecule type" value="Genomic_DNA"/>
</dbReference>
<accession>K5UQF5</accession>
<sequence>MPFAHIDEKGTTLYYADSGIPSGVLDYTTVVLIHGATLNGGIFERMLPYASKYGLRLITMNMRDYAGSTPYTLDELSEFTSSDIEVQASALRNFGREFACFLVYVCQSLGIPATTVCSGKVYGGLAFLAWSLSTSGLLSIFGDHKTLSDEQKAVLQPYLRTAFAYDPPSILYGADPDVGLLTPFNDPATPDGERSTAFGTWVSGYSTAVPDVAHITLENMRSRREERLPTLHTMPTDDFERIFEPDNLARSCVAVMQASPSLHERHLRRTFLDADAVLPDVKVVALWCDRSVYATIWSAKVLHELLQEQPAPGQRMRNTSLVKIENANHIYQWDEPERLVQILHDNI</sequence>